<dbReference type="InterPro" id="IPR050832">
    <property type="entry name" value="Bact_Acetyltransf"/>
</dbReference>
<proteinExistence type="predicted"/>
<evidence type="ECO:0000313" key="5">
    <source>
        <dbReference type="Proteomes" id="UP000618733"/>
    </source>
</evidence>
<dbReference type="GO" id="GO:0016747">
    <property type="term" value="F:acyltransferase activity, transferring groups other than amino-acyl groups"/>
    <property type="evidence" value="ECO:0007669"/>
    <property type="project" value="InterPro"/>
</dbReference>
<organism evidence="4 5">
    <name type="scientific">Leucobacter edaphi</name>
    <dbReference type="NCBI Taxonomy" id="2796472"/>
    <lineage>
        <taxon>Bacteria</taxon>
        <taxon>Bacillati</taxon>
        <taxon>Actinomycetota</taxon>
        <taxon>Actinomycetes</taxon>
        <taxon>Micrococcales</taxon>
        <taxon>Microbacteriaceae</taxon>
        <taxon>Leucobacter</taxon>
    </lineage>
</organism>
<dbReference type="Pfam" id="PF00583">
    <property type="entry name" value="Acetyltransf_1"/>
    <property type="match status" value="1"/>
</dbReference>
<dbReference type="SUPFAM" id="SSF55729">
    <property type="entry name" value="Acyl-CoA N-acyltransferases (Nat)"/>
    <property type="match status" value="1"/>
</dbReference>
<dbReference type="Gene3D" id="3.40.630.30">
    <property type="match status" value="1"/>
</dbReference>
<gene>
    <name evidence="4" type="ORF">JD292_07680</name>
</gene>
<dbReference type="InterPro" id="IPR016181">
    <property type="entry name" value="Acyl_CoA_acyltransferase"/>
</dbReference>
<protein>
    <submittedName>
        <fullName evidence="4">GNAT family N-acetyltransferase</fullName>
    </submittedName>
</protein>
<dbReference type="InterPro" id="IPR000182">
    <property type="entry name" value="GNAT_dom"/>
</dbReference>
<accession>A0A934UWR3</accession>
<reference evidence="4" key="1">
    <citation type="submission" date="2020-12" db="EMBL/GenBank/DDBJ databases">
        <title>Leucobacter sp. CAS2, isolated from Chromium sludge.</title>
        <authorList>
            <person name="Xu Z."/>
        </authorList>
    </citation>
    <scope>NUCLEOTIDE SEQUENCE</scope>
    <source>
        <strain evidence="4">CSA2</strain>
    </source>
</reference>
<keyword evidence="1" id="KW-0808">Transferase</keyword>
<dbReference type="AlphaFoldDB" id="A0A934UWR3"/>
<sequence length="183" mass="19755">MVRRATPADLPLLEAIEREADLLFVERFAASDWPPPATGAARDADPGFLLVAELAGTVVGFAHVLEPEARAGDPDGAPRLAHLEQLSVSPAVTRRGIGSELLATAARVAHERGAELLTLRTYRDVPWNAPFYRARGFAEIVPDRGFLRELPASEHSEGIHAFGERVLLARELPAAHRETASSA</sequence>
<dbReference type="PANTHER" id="PTHR43877">
    <property type="entry name" value="AMINOALKYLPHOSPHONATE N-ACETYLTRANSFERASE-RELATED-RELATED"/>
    <property type="match status" value="1"/>
</dbReference>
<dbReference type="PROSITE" id="PS51186">
    <property type="entry name" value="GNAT"/>
    <property type="match status" value="1"/>
</dbReference>
<name>A0A934UWR3_9MICO</name>
<evidence type="ECO:0000256" key="2">
    <source>
        <dbReference type="ARBA" id="ARBA00023315"/>
    </source>
</evidence>
<evidence type="ECO:0000259" key="3">
    <source>
        <dbReference type="PROSITE" id="PS51186"/>
    </source>
</evidence>
<feature type="domain" description="N-acetyltransferase" evidence="3">
    <location>
        <begin position="1"/>
        <end position="173"/>
    </location>
</feature>
<keyword evidence="5" id="KW-1185">Reference proteome</keyword>
<dbReference type="Proteomes" id="UP000618733">
    <property type="component" value="Unassembled WGS sequence"/>
</dbReference>
<dbReference type="CDD" id="cd04301">
    <property type="entry name" value="NAT_SF"/>
    <property type="match status" value="1"/>
</dbReference>
<evidence type="ECO:0000313" key="4">
    <source>
        <dbReference type="EMBL" id="MBK0421954.1"/>
    </source>
</evidence>
<comment type="caution">
    <text evidence="4">The sequence shown here is derived from an EMBL/GenBank/DDBJ whole genome shotgun (WGS) entry which is preliminary data.</text>
</comment>
<dbReference type="EMBL" id="JAEHOI010000006">
    <property type="protein sequence ID" value="MBK0421954.1"/>
    <property type="molecule type" value="Genomic_DNA"/>
</dbReference>
<keyword evidence="2" id="KW-0012">Acyltransferase</keyword>
<evidence type="ECO:0000256" key="1">
    <source>
        <dbReference type="ARBA" id="ARBA00022679"/>
    </source>
</evidence>